<reference evidence="3" key="1">
    <citation type="submission" date="2022-01" db="EMBL/GenBank/DDBJ databases">
        <authorList>
            <person name="Braso-Vives M."/>
        </authorList>
    </citation>
    <scope>NUCLEOTIDE SEQUENCE</scope>
</reference>
<sequence>MRFPNSCSHTALVIFQLQQQLKDLADKHAKCQNQVKNLTLELCLTNFKAGCDKTGACPSGYEWSFEKPDICYKSPTDKKNIADARSDCNQTAGGRLAMPKDQVTNDFLVKKVKARYPNQQVWIGLHVVYLSHPGRAHEQGPMYPVYSRPQWKWDDGTVPGTSWDNWGSWNNAPQSECAAWMPDLSYNSDEKSACTNRLHYVCEVKAQVAPLTCPSAGYELPLVELLGGRS</sequence>
<dbReference type="InterPro" id="IPR001304">
    <property type="entry name" value="C-type_lectin-like"/>
</dbReference>
<feature type="domain" description="C-type lectin" evidence="2">
    <location>
        <begin position="71"/>
        <end position="203"/>
    </location>
</feature>
<dbReference type="InterPro" id="IPR016187">
    <property type="entry name" value="CTDL_fold"/>
</dbReference>
<dbReference type="AlphaFoldDB" id="A0A8J9ZSB2"/>
<dbReference type="CDD" id="cd00037">
    <property type="entry name" value="CLECT"/>
    <property type="match status" value="1"/>
</dbReference>
<dbReference type="InterPro" id="IPR016186">
    <property type="entry name" value="C-type_lectin-like/link_sf"/>
</dbReference>
<feature type="coiled-coil region" evidence="1">
    <location>
        <begin position="14"/>
        <end position="41"/>
    </location>
</feature>
<accession>A0A8J9ZSB2</accession>
<dbReference type="Pfam" id="PF00059">
    <property type="entry name" value="Lectin_C"/>
    <property type="match status" value="1"/>
</dbReference>
<keyword evidence="1" id="KW-0175">Coiled coil</keyword>
<evidence type="ECO:0000259" key="2">
    <source>
        <dbReference type="PROSITE" id="PS50041"/>
    </source>
</evidence>
<organism evidence="3 4">
    <name type="scientific">Branchiostoma lanceolatum</name>
    <name type="common">Common lancelet</name>
    <name type="synonym">Amphioxus lanceolatum</name>
    <dbReference type="NCBI Taxonomy" id="7740"/>
    <lineage>
        <taxon>Eukaryota</taxon>
        <taxon>Metazoa</taxon>
        <taxon>Chordata</taxon>
        <taxon>Cephalochordata</taxon>
        <taxon>Leptocardii</taxon>
        <taxon>Amphioxiformes</taxon>
        <taxon>Branchiostomatidae</taxon>
        <taxon>Branchiostoma</taxon>
    </lineage>
</organism>
<dbReference type="OrthoDB" id="441660at2759"/>
<dbReference type="PROSITE" id="PS50041">
    <property type="entry name" value="C_TYPE_LECTIN_2"/>
    <property type="match status" value="1"/>
</dbReference>
<dbReference type="SMART" id="SM00034">
    <property type="entry name" value="CLECT"/>
    <property type="match status" value="1"/>
</dbReference>
<evidence type="ECO:0000256" key="1">
    <source>
        <dbReference type="SAM" id="Coils"/>
    </source>
</evidence>
<keyword evidence="4" id="KW-1185">Reference proteome</keyword>
<dbReference type="PANTHER" id="PTHR22801:SF63">
    <property type="entry name" value="C-TYPE LECTIN DOMAIN-CONTAINING PROTEIN"/>
    <property type="match status" value="1"/>
</dbReference>
<dbReference type="Proteomes" id="UP000838412">
    <property type="component" value="Chromosome 3"/>
</dbReference>
<evidence type="ECO:0000313" key="4">
    <source>
        <dbReference type="Proteomes" id="UP000838412"/>
    </source>
</evidence>
<dbReference type="InterPro" id="IPR050801">
    <property type="entry name" value="Ca-Dep_Lectins_ImmuneDev"/>
</dbReference>
<dbReference type="EMBL" id="OV696688">
    <property type="protein sequence ID" value="CAH1259397.1"/>
    <property type="molecule type" value="Genomic_DNA"/>
</dbReference>
<name>A0A8J9ZSB2_BRALA</name>
<proteinExistence type="predicted"/>
<protein>
    <submittedName>
        <fullName evidence="3">Hypp2268 protein</fullName>
    </submittedName>
</protein>
<gene>
    <name evidence="3" type="primary">Hypp2268</name>
    <name evidence="3" type="ORF">BLAG_LOCUS16718</name>
</gene>
<dbReference type="PANTHER" id="PTHR22801">
    <property type="entry name" value="LITHOSTATHINE"/>
    <property type="match status" value="1"/>
</dbReference>
<dbReference type="Gene3D" id="3.10.100.10">
    <property type="entry name" value="Mannose-Binding Protein A, subunit A"/>
    <property type="match status" value="1"/>
</dbReference>
<dbReference type="SUPFAM" id="SSF56436">
    <property type="entry name" value="C-type lectin-like"/>
    <property type="match status" value="1"/>
</dbReference>
<evidence type="ECO:0000313" key="3">
    <source>
        <dbReference type="EMBL" id="CAH1259397.1"/>
    </source>
</evidence>